<name>A0ABN2G9J0_9ACTN</name>
<reference evidence="1 2" key="1">
    <citation type="journal article" date="2019" name="Int. J. Syst. Evol. Microbiol.">
        <title>The Global Catalogue of Microorganisms (GCM) 10K type strain sequencing project: providing services to taxonomists for standard genome sequencing and annotation.</title>
        <authorList>
            <consortium name="The Broad Institute Genomics Platform"/>
            <consortium name="The Broad Institute Genome Sequencing Center for Infectious Disease"/>
            <person name="Wu L."/>
            <person name="Ma J."/>
        </authorList>
    </citation>
    <scope>NUCLEOTIDE SEQUENCE [LARGE SCALE GENOMIC DNA]</scope>
    <source>
        <strain evidence="1 2">JCM 13929</strain>
    </source>
</reference>
<organism evidence="1 2">
    <name type="scientific">Nonomuraea maheshkhaliensis</name>
    <dbReference type="NCBI Taxonomy" id="419590"/>
    <lineage>
        <taxon>Bacteria</taxon>
        <taxon>Bacillati</taxon>
        <taxon>Actinomycetota</taxon>
        <taxon>Actinomycetes</taxon>
        <taxon>Streptosporangiales</taxon>
        <taxon>Streptosporangiaceae</taxon>
        <taxon>Nonomuraea</taxon>
    </lineage>
</organism>
<dbReference type="Proteomes" id="UP001500064">
    <property type="component" value="Unassembled WGS sequence"/>
</dbReference>
<sequence>MPSGWNPFGSGNVSGFEAACAGTLPSSTTTRALSAVFRIADLMRPTMPKGVGPAKTHDRLLTHFSEMSGLRTGYRPAPPLE</sequence>
<keyword evidence="2" id="KW-1185">Reference proteome</keyword>
<evidence type="ECO:0000313" key="2">
    <source>
        <dbReference type="Proteomes" id="UP001500064"/>
    </source>
</evidence>
<proteinExistence type="predicted"/>
<accession>A0ABN2G9J0</accession>
<evidence type="ECO:0000313" key="1">
    <source>
        <dbReference type="EMBL" id="GAA1667612.1"/>
    </source>
</evidence>
<comment type="caution">
    <text evidence="1">The sequence shown here is derived from an EMBL/GenBank/DDBJ whole genome shotgun (WGS) entry which is preliminary data.</text>
</comment>
<protein>
    <submittedName>
        <fullName evidence="1">Uncharacterized protein</fullName>
    </submittedName>
</protein>
<dbReference type="EMBL" id="BAAAMU010000079">
    <property type="protein sequence ID" value="GAA1667612.1"/>
    <property type="molecule type" value="Genomic_DNA"/>
</dbReference>
<gene>
    <name evidence="1" type="ORF">GCM10009733_076450</name>
</gene>